<sequence length="671" mass="72126">MAGLPHVLPQIQLVFALSSRPRLTSTQHSQLSPDVVCISLPQARLHPLWVNNNGNVTFDAPRGRYTPFGLSATRTPIIAPFFADVDTRGTGTDPVAYGYRETTFEGHAAFCVSWVNVGYFSGKEDKTNSFQLLLVSRPDAGVGAFDIVFNYGRVQWETGDASNGVDGLGGSSARVGFSSGTGIPGSYSELPGSGTNGSFLDTSPVGLVHSSLGSATLGRYTFPVRSDGQIADRYVAMGDSYQSGEGAYSYESGTDNGTNKCHRSANAYPNLLVDRQVVRLQLDFVACSGAVIHDLIYSSEEDGAPLEGEAAQVDSLGTDTRLVTVKIGGNGLDFGGTIKSCVESGIKSWIPIVNWFNYSCIGNQGDEVEANLADLETGQVGEDLLDLYRLIRAKAPYARIEVVSYPRFFPAEAADNLLECASIASKADQKWINAGIVRANSAIERITSLAGVGAINMSDVLEGHELCDPEPAMNGVVDPFSPESYHPNVLGHSLMADRIEQELSTIIEPTDQIRPQETVQRVFKVQGKRFTVNVAWPGSDVETTLTSPSGQVFSRSSHNGAMHDNGLTYEYYDINSPEPGQWTVTSFGKDVFPAGEPATLSMYDMPELNRVPNAVVTTTGSGPSFTFDGTTSVDPGERLRTTCGISATVPLRSEQSLNTHMHSLDSTWSRS</sequence>
<keyword evidence="3" id="KW-1185">Reference proteome</keyword>
<dbReference type="Proteomes" id="UP000297851">
    <property type="component" value="Unassembled WGS sequence"/>
</dbReference>
<dbReference type="SUPFAM" id="SSF52266">
    <property type="entry name" value="SGNH hydrolase"/>
    <property type="match status" value="1"/>
</dbReference>
<dbReference type="PANTHER" id="PTHR37981:SF1">
    <property type="entry name" value="SGNH HYDROLASE-TYPE ESTERASE DOMAIN-CONTAINING PROTEIN"/>
    <property type="match status" value="1"/>
</dbReference>
<dbReference type="Pfam" id="PF13472">
    <property type="entry name" value="Lipase_GDSL_2"/>
    <property type="match status" value="1"/>
</dbReference>
<dbReference type="Pfam" id="PF06119">
    <property type="entry name" value="NIDO"/>
    <property type="match status" value="1"/>
</dbReference>
<accession>A0ABY2J6I9</accession>
<dbReference type="CDD" id="cd01823">
    <property type="entry name" value="SEST_like"/>
    <property type="match status" value="1"/>
</dbReference>
<dbReference type="Gene3D" id="3.40.50.1110">
    <property type="entry name" value="SGNH hydrolase"/>
    <property type="match status" value="1"/>
</dbReference>
<dbReference type="InterPro" id="IPR037460">
    <property type="entry name" value="SEST-like"/>
</dbReference>
<evidence type="ECO:0000259" key="1">
    <source>
        <dbReference type="SMART" id="SM00539"/>
    </source>
</evidence>
<comment type="caution">
    <text evidence="2">The sequence shown here is derived from an EMBL/GenBank/DDBJ whole genome shotgun (WGS) entry which is preliminary data.</text>
</comment>
<reference evidence="2 3" key="1">
    <citation type="submission" date="2019-03" db="EMBL/GenBank/DDBJ databases">
        <title>Genomics of glacier-inhabiting Cryobacterium strains.</title>
        <authorList>
            <person name="Liu Q."/>
            <person name="Xin Y.-H."/>
        </authorList>
    </citation>
    <scope>NUCLEOTIDE SEQUENCE [LARGE SCALE GENOMIC DNA]</scope>
    <source>
        <strain evidence="2 3">TMT2-16</strain>
    </source>
</reference>
<dbReference type="InterPro" id="IPR036514">
    <property type="entry name" value="SGNH_hydro_sf"/>
</dbReference>
<feature type="domain" description="NIDO" evidence="1">
    <location>
        <begin position="80"/>
        <end position="229"/>
    </location>
</feature>
<evidence type="ECO:0000313" key="2">
    <source>
        <dbReference type="EMBL" id="TFD00548.1"/>
    </source>
</evidence>
<gene>
    <name evidence="2" type="ORF">E3T25_12735</name>
</gene>
<organism evidence="2 3">
    <name type="scientific">Cryobacterium sandaracinum</name>
    <dbReference type="NCBI Taxonomy" id="1259247"/>
    <lineage>
        <taxon>Bacteria</taxon>
        <taxon>Bacillati</taxon>
        <taxon>Actinomycetota</taxon>
        <taxon>Actinomycetes</taxon>
        <taxon>Micrococcales</taxon>
        <taxon>Microbacteriaceae</taxon>
        <taxon>Cryobacterium</taxon>
    </lineage>
</organism>
<dbReference type="EMBL" id="SOGO01000035">
    <property type="protein sequence ID" value="TFD00548.1"/>
    <property type="molecule type" value="Genomic_DNA"/>
</dbReference>
<evidence type="ECO:0000313" key="3">
    <source>
        <dbReference type="Proteomes" id="UP000297851"/>
    </source>
</evidence>
<name>A0ABY2J6I9_9MICO</name>
<dbReference type="SMART" id="SM00539">
    <property type="entry name" value="NIDO"/>
    <property type="match status" value="1"/>
</dbReference>
<protein>
    <recommendedName>
        <fullName evidence="1">NIDO domain-containing protein</fullName>
    </recommendedName>
</protein>
<dbReference type="InterPro" id="IPR003886">
    <property type="entry name" value="NIDO_dom"/>
</dbReference>
<proteinExistence type="predicted"/>
<dbReference type="InterPro" id="IPR013830">
    <property type="entry name" value="SGNH_hydro"/>
</dbReference>
<dbReference type="PANTHER" id="PTHR37981">
    <property type="entry name" value="LIPASE 2"/>
    <property type="match status" value="1"/>
</dbReference>